<comment type="caution">
    <text evidence="2">The sequence shown here is derived from an EMBL/GenBank/DDBJ whole genome shotgun (WGS) entry which is preliminary data.</text>
</comment>
<dbReference type="Proteomes" id="UP001430953">
    <property type="component" value="Unassembled WGS sequence"/>
</dbReference>
<dbReference type="AlphaFoldDB" id="A0AAW2FK20"/>
<evidence type="ECO:0000313" key="3">
    <source>
        <dbReference type="Proteomes" id="UP001430953"/>
    </source>
</evidence>
<organism evidence="2 3">
    <name type="scientific">Cardiocondyla obscurior</name>
    <dbReference type="NCBI Taxonomy" id="286306"/>
    <lineage>
        <taxon>Eukaryota</taxon>
        <taxon>Metazoa</taxon>
        <taxon>Ecdysozoa</taxon>
        <taxon>Arthropoda</taxon>
        <taxon>Hexapoda</taxon>
        <taxon>Insecta</taxon>
        <taxon>Pterygota</taxon>
        <taxon>Neoptera</taxon>
        <taxon>Endopterygota</taxon>
        <taxon>Hymenoptera</taxon>
        <taxon>Apocrita</taxon>
        <taxon>Aculeata</taxon>
        <taxon>Formicoidea</taxon>
        <taxon>Formicidae</taxon>
        <taxon>Myrmicinae</taxon>
        <taxon>Cardiocondyla</taxon>
    </lineage>
</organism>
<feature type="region of interest" description="Disordered" evidence="1">
    <location>
        <begin position="1"/>
        <end position="36"/>
    </location>
</feature>
<name>A0AAW2FK20_9HYME</name>
<protein>
    <submittedName>
        <fullName evidence="2">Uncharacterized protein</fullName>
    </submittedName>
</protein>
<sequence length="73" mass="9375">MKVERQREKKRGEGKREREREEGQNKEREKERSVERRVKPMIRWNEVFIYTCERKRRRREKRLTKERGKDERT</sequence>
<gene>
    <name evidence="2" type="ORF">PUN28_011770</name>
</gene>
<dbReference type="EMBL" id="JADYXP020000011">
    <property type="protein sequence ID" value="KAL0114691.1"/>
    <property type="molecule type" value="Genomic_DNA"/>
</dbReference>
<accession>A0AAW2FK20</accession>
<evidence type="ECO:0000313" key="2">
    <source>
        <dbReference type="EMBL" id="KAL0114691.1"/>
    </source>
</evidence>
<evidence type="ECO:0000256" key="1">
    <source>
        <dbReference type="SAM" id="MobiDB-lite"/>
    </source>
</evidence>
<keyword evidence="3" id="KW-1185">Reference proteome</keyword>
<reference evidence="2 3" key="1">
    <citation type="submission" date="2023-03" db="EMBL/GenBank/DDBJ databases">
        <title>High recombination rates correlate with genetic variation in Cardiocondyla obscurior ants.</title>
        <authorList>
            <person name="Errbii M."/>
        </authorList>
    </citation>
    <scope>NUCLEOTIDE SEQUENCE [LARGE SCALE GENOMIC DNA]</scope>
    <source>
        <strain evidence="2">Alpha-2009</strain>
        <tissue evidence="2">Whole body</tissue>
    </source>
</reference>
<proteinExistence type="predicted"/>